<accession>S3CH06</accession>
<dbReference type="eggNOG" id="COG0566">
    <property type="taxonomic scope" value="Bacteria"/>
</dbReference>
<evidence type="ECO:0000259" key="4">
    <source>
        <dbReference type="SMART" id="SM00967"/>
    </source>
</evidence>
<evidence type="ECO:0000313" key="6">
    <source>
        <dbReference type="Proteomes" id="UP000014400"/>
    </source>
</evidence>
<feature type="domain" description="RNA 2-O ribose methyltransferase substrate binding" evidence="4">
    <location>
        <begin position="37"/>
        <end position="114"/>
    </location>
</feature>
<keyword evidence="3" id="KW-0808">Transferase</keyword>
<dbReference type="Proteomes" id="UP000014400">
    <property type="component" value="Unassembled WGS sequence"/>
</dbReference>
<dbReference type="InterPro" id="IPR053888">
    <property type="entry name" value="MRM3-like_sub_bind"/>
</dbReference>
<dbReference type="Gene3D" id="3.40.1280.10">
    <property type="match status" value="1"/>
</dbReference>
<comment type="caution">
    <text evidence="5">The sequence shown here is derived from an EMBL/GenBank/DDBJ whole genome shotgun (WGS) entry which is preliminary data.</text>
</comment>
<dbReference type="RefSeq" id="WP_016473973.1">
    <property type="nucleotide sequence ID" value="NZ_KE150480.1"/>
</dbReference>
<dbReference type="SUPFAM" id="SSF75217">
    <property type="entry name" value="alpha/beta knot"/>
    <property type="match status" value="1"/>
</dbReference>
<dbReference type="InterPro" id="IPR013123">
    <property type="entry name" value="SpoU_subst-bd"/>
</dbReference>
<dbReference type="EMBL" id="ATCF01000012">
    <property type="protein sequence ID" value="EPD99804.1"/>
    <property type="molecule type" value="Genomic_DNA"/>
</dbReference>
<dbReference type="PANTHER" id="PTHR43191:SF2">
    <property type="entry name" value="RRNA METHYLTRANSFERASE 3, MITOCHONDRIAL"/>
    <property type="match status" value="1"/>
</dbReference>
<dbReference type="Pfam" id="PF22435">
    <property type="entry name" value="MRM3-like_sub_bind"/>
    <property type="match status" value="1"/>
</dbReference>
<dbReference type="GO" id="GO:0003723">
    <property type="term" value="F:RNA binding"/>
    <property type="evidence" value="ECO:0007669"/>
    <property type="project" value="InterPro"/>
</dbReference>
<dbReference type="CDD" id="cd18095">
    <property type="entry name" value="SpoU-like_rRNA-MTase"/>
    <property type="match status" value="1"/>
</dbReference>
<dbReference type="GO" id="GO:0005737">
    <property type="term" value="C:cytoplasm"/>
    <property type="evidence" value="ECO:0007669"/>
    <property type="project" value="UniProtKB-ARBA"/>
</dbReference>
<dbReference type="GO" id="GO:0006396">
    <property type="term" value="P:RNA processing"/>
    <property type="evidence" value="ECO:0007669"/>
    <property type="project" value="InterPro"/>
</dbReference>
<gene>
    <name evidence="5" type="ORF">HMPREF1476_00608</name>
</gene>
<dbReference type="STRING" id="1203554.HMPREF1476_00608"/>
<name>S3CH06_9BURK</name>
<keyword evidence="2" id="KW-0489">Methyltransferase</keyword>
<dbReference type="HOGENOM" id="CLU_021322_3_2_4"/>
<dbReference type="GO" id="GO:0032259">
    <property type="term" value="P:methylation"/>
    <property type="evidence" value="ECO:0007669"/>
    <property type="project" value="UniProtKB-KW"/>
</dbReference>
<comment type="similarity">
    <text evidence="1">Belongs to the class IV-like SAM-binding methyltransferase superfamily. RNA methyltransferase TrmH family.</text>
</comment>
<protein>
    <recommendedName>
        <fullName evidence="4">RNA 2-O ribose methyltransferase substrate binding domain-containing protein</fullName>
    </recommendedName>
</protein>
<dbReference type="PATRIC" id="fig|1203554.3.peg.594"/>
<dbReference type="SMART" id="SM00967">
    <property type="entry name" value="SpoU_sub_bind"/>
    <property type="match status" value="1"/>
</dbReference>
<dbReference type="GO" id="GO:0008173">
    <property type="term" value="F:RNA methyltransferase activity"/>
    <property type="evidence" value="ECO:0007669"/>
    <property type="project" value="InterPro"/>
</dbReference>
<evidence type="ECO:0000256" key="3">
    <source>
        <dbReference type="ARBA" id="ARBA00022679"/>
    </source>
</evidence>
<dbReference type="InterPro" id="IPR029026">
    <property type="entry name" value="tRNA_m1G_MTases_N"/>
</dbReference>
<dbReference type="PANTHER" id="PTHR43191">
    <property type="entry name" value="RRNA METHYLTRANSFERASE 3"/>
    <property type="match status" value="1"/>
</dbReference>
<dbReference type="Pfam" id="PF00588">
    <property type="entry name" value="SpoU_methylase"/>
    <property type="match status" value="1"/>
</dbReference>
<sequence>MTSSQHLYIESDANPRLKRWRRLALEAKAVRREGATVLEGIHLLQTVLEHPEVKINAVMLPEGRTTAEAKALAERAAQTAGTRLYVLSDRLYDAISPVENGVGVMCEIALPAAPVPEKWAAADALYLDGVQDAGNVGTLIRTAAAAGVQVVVAGPGTAGLWTPRVLRAGMGAHFAVDLAEGISIEKFRVDYRGRLLAADARGGVNLFEAPDYTAAGPICWLMGAEGPGLSVKALELADERYWIPISRSVESLNVGAAAAVCLFDAARRRLTQRH</sequence>
<dbReference type="AlphaFoldDB" id="S3CH06"/>
<evidence type="ECO:0000256" key="1">
    <source>
        <dbReference type="ARBA" id="ARBA00007228"/>
    </source>
</evidence>
<organism evidence="5 6">
    <name type="scientific">Sutterella wadsworthensis HGA0223</name>
    <dbReference type="NCBI Taxonomy" id="1203554"/>
    <lineage>
        <taxon>Bacteria</taxon>
        <taxon>Pseudomonadati</taxon>
        <taxon>Pseudomonadota</taxon>
        <taxon>Betaproteobacteria</taxon>
        <taxon>Burkholderiales</taxon>
        <taxon>Sutterellaceae</taxon>
        <taxon>Sutterella</taxon>
    </lineage>
</organism>
<keyword evidence="6" id="KW-1185">Reference proteome</keyword>
<dbReference type="InterPro" id="IPR001537">
    <property type="entry name" value="SpoU_MeTrfase"/>
</dbReference>
<dbReference type="InterPro" id="IPR029028">
    <property type="entry name" value="Alpha/beta_knot_MTases"/>
</dbReference>
<proteinExistence type="inferred from homology"/>
<evidence type="ECO:0000313" key="5">
    <source>
        <dbReference type="EMBL" id="EPD99804.1"/>
    </source>
</evidence>
<dbReference type="InterPro" id="IPR029064">
    <property type="entry name" value="Ribosomal_eL30-like_sf"/>
</dbReference>
<reference evidence="5 6" key="1">
    <citation type="submission" date="2013-04" db="EMBL/GenBank/DDBJ databases">
        <title>The Genome Sequence of Sutterella wadsworthensis HGA0223.</title>
        <authorList>
            <consortium name="The Broad Institute Genomics Platform"/>
            <person name="Earl A."/>
            <person name="Ward D."/>
            <person name="Feldgarden M."/>
            <person name="Gevers D."/>
            <person name="Schmidt T.M."/>
            <person name="Dover J."/>
            <person name="Dai D."/>
            <person name="Walker B."/>
            <person name="Young S."/>
            <person name="Zeng Q."/>
            <person name="Gargeya S."/>
            <person name="Fitzgerald M."/>
            <person name="Haas B."/>
            <person name="Abouelleil A."/>
            <person name="Allen A.W."/>
            <person name="Alvarado L."/>
            <person name="Arachchi H.M."/>
            <person name="Berlin A.M."/>
            <person name="Chapman S.B."/>
            <person name="Gainer-Dewar J."/>
            <person name="Goldberg J."/>
            <person name="Griggs A."/>
            <person name="Gujja S."/>
            <person name="Hansen M."/>
            <person name="Howarth C."/>
            <person name="Imamovic A."/>
            <person name="Ireland A."/>
            <person name="Larimer J."/>
            <person name="McCowan C."/>
            <person name="Murphy C."/>
            <person name="Pearson M."/>
            <person name="Poon T.W."/>
            <person name="Priest M."/>
            <person name="Roberts A."/>
            <person name="Saif S."/>
            <person name="Shea T."/>
            <person name="Sisk P."/>
            <person name="Sykes S."/>
            <person name="Wortman J."/>
            <person name="Nusbaum C."/>
            <person name="Birren B."/>
        </authorList>
    </citation>
    <scope>NUCLEOTIDE SEQUENCE [LARGE SCALE GENOMIC DNA]</scope>
    <source>
        <strain evidence="5 6">HGA0223</strain>
    </source>
</reference>
<evidence type="ECO:0000256" key="2">
    <source>
        <dbReference type="ARBA" id="ARBA00022603"/>
    </source>
</evidence>
<dbReference type="InterPro" id="IPR051259">
    <property type="entry name" value="rRNA_Methyltransferase"/>
</dbReference>
<dbReference type="Gene3D" id="3.30.1330.30">
    <property type="match status" value="1"/>
</dbReference>
<dbReference type="SUPFAM" id="SSF55315">
    <property type="entry name" value="L30e-like"/>
    <property type="match status" value="1"/>
</dbReference>